<reference evidence="2 3" key="1">
    <citation type="submission" date="2016-06" db="EMBL/GenBank/DDBJ databases">
        <authorList>
            <person name="Kjaerup R.B."/>
            <person name="Dalgaard T.S."/>
            <person name="Juul-Madsen H.R."/>
        </authorList>
    </citation>
    <scope>NUCLEOTIDE SEQUENCE [LARGE SCALE GENOMIC DNA]</scope>
</reference>
<feature type="region of interest" description="Disordered" evidence="1">
    <location>
        <begin position="217"/>
        <end position="240"/>
    </location>
</feature>
<sequence>MTRTQLEQWLTSDTVLPHLVLWSKLCIDNPRRYNDASEWVNFVDGKYFEDGGELEEDLLLACLAEGQSNAKGNDEGVGGSSVFADHNAKTALWCTQDLWARTAWRIVQDNSGPSEIFRRKIEHHPAFAYAVAIDILCLAFHSIAWRESASCWWVLINSASAQNESQISLAQLINSTITQQAMRLDQKTDTESSVDSEMEYVELSDDDTVTMVTASDSVESEFADPESPFTKDTSVSETSEVTPTRSHKKKLTTTASGIDAVQDWMDGLPPPGNGIEVDGTLRMIDEQGTPITGYRMALRSAGATSKTVAAADSALLVSDEIVVAGMRVYEDDDDDDEIVVANMRSGSVFD</sequence>
<evidence type="ECO:0000256" key="1">
    <source>
        <dbReference type="SAM" id="MobiDB-lite"/>
    </source>
</evidence>
<dbReference type="Proteomes" id="UP000215127">
    <property type="component" value="Chromosome 2"/>
</dbReference>
<proteinExistence type="predicted"/>
<protein>
    <submittedName>
        <fullName evidence="2">Uncharacterized protein</fullName>
    </submittedName>
</protein>
<gene>
    <name evidence="2" type="ORF">ZT3D7_G2981</name>
</gene>
<organism evidence="2 3">
    <name type="scientific">Zymoseptoria tritici (strain ST99CH_3D7)</name>
    <dbReference type="NCBI Taxonomy" id="1276538"/>
    <lineage>
        <taxon>Eukaryota</taxon>
        <taxon>Fungi</taxon>
        <taxon>Dikarya</taxon>
        <taxon>Ascomycota</taxon>
        <taxon>Pezizomycotina</taxon>
        <taxon>Dothideomycetes</taxon>
        <taxon>Dothideomycetidae</taxon>
        <taxon>Mycosphaerellales</taxon>
        <taxon>Mycosphaerellaceae</taxon>
        <taxon>Zymoseptoria</taxon>
    </lineage>
</organism>
<dbReference type="EMBL" id="LT853693">
    <property type="protein sequence ID" value="SMQ47833.1"/>
    <property type="molecule type" value="Genomic_DNA"/>
</dbReference>
<keyword evidence="3" id="KW-1185">Reference proteome</keyword>
<dbReference type="AlphaFoldDB" id="A0A1X7RK96"/>
<evidence type="ECO:0000313" key="2">
    <source>
        <dbReference type="EMBL" id="SMQ47833.1"/>
    </source>
</evidence>
<accession>A0A1X7RK96</accession>
<name>A0A1X7RK96_ZYMT9</name>
<evidence type="ECO:0000313" key="3">
    <source>
        <dbReference type="Proteomes" id="UP000215127"/>
    </source>
</evidence>